<proteinExistence type="predicted"/>
<dbReference type="RefSeq" id="WP_152788784.1">
    <property type="nucleotide sequence ID" value="NZ_BAABEQ010000001.1"/>
</dbReference>
<accession>A0A5N8WAL2</accession>
<keyword evidence="2" id="KW-1185">Reference proteome</keyword>
<dbReference type="GO" id="GO:0019441">
    <property type="term" value="P:L-tryptophan catabolic process to kynurenine"/>
    <property type="evidence" value="ECO:0007669"/>
    <property type="project" value="InterPro"/>
</dbReference>
<evidence type="ECO:0000313" key="2">
    <source>
        <dbReference type="Proteomes" id="UP000326979"/>
    </source>
</evidence>
<dbReference type="PANTHER" id="PTHR34861:SF10">
    <property type="entry name" value="CYCLASE"/>
    <property type="match status" value="1"/>
</dbReference>
<dbReference type="PANTHER" id="PTHR34861">
    <property type="match status" value="1"/>
</dbReference>
<name>A0A5N8WAL2_9ACTN</name>
<organism evidence="1 2">
    <name type="scientific">Streptomyces phyllanthi</name>
    <dbReference type="NCBI Taxonomy" id="1803180"/>
    <lineage>
        <taxon>Bacteria</taxon>
        <taxon>Bacillati</taxon>
        <taxon>Actinomycetota</taxon>
        <taxon>Actinomycetes</taxon>
        <taxon>Kitasatosporales</taxon>
        <taxon>Streptomycetaceae</taxon>
        <taxon>Streptomyces</taxon>
    </lineage>
</organism>
<dbReference type="Gene3D" id="3.50.30.50">
    <property type="entry name" value="Putative cyclase"/>
    <property type="match status" value="1"/>
</dbReference>
<dbReference type="SUPFAM" id="SSF102198">
    <property type="entry name" value="Putative cyclase"/>
    <property type="match status" value="1"/>
</dbReference>
<dbReference type="Pfam" id="PF04199">
    <property type="entry name" value="Cyclase"/>
    <property type="match status" value="1"/>
</dbReference>
<dbReference type="AlphaFoldDB" id="A0A5N8WAL2"/>
<protein>
    <submittedName>
        <fullName evidence="1">Cyclase family protein</fullName>
    </submittedName>
</protein>
<comment type="caution">
    <text evidence="1">The sequence shown here is derived from an EMBL/GenBank/DDBJ whole genome shotgun (WGS) entry which is preliminary data.</text>
</comment>
<evidence type="ECO:0000313" key="1">
    <source>
        <dbReference type="EMBL" id="MPY43836.1"/>
    </source>
</evidence>
<gene>
    <name evidence="1" type="ORF">FNH04_29240</name>
</gene>
<dbReference type="Proteomes" id="UP000326979">
    <property type="component" value="Unassembled WGS sequence"/>
</dbReference>
<sequence>MSDTTTWPHHALGKELSNWGRWGDDDEIGTLNFITPAKRVAAAQLVRAGKTFDLGMSFGKEGPATPNTFRDNPQHMMTLLPSDSAGAPDGMFGTDDLVVMSLQAATQWDGLAHMGYGGHFYNNVPAAAVNNFTGASRDSFDKVAGRPISRGMLLDIAALKGVDRLADSYEVTAADLTAAEERQSVRVESGDILCVRTGWHRWFAEGDRDHYMGENEAGLGLDTLRWLYDREVAAVAVDNWAVEVYPSPVEGTYAPFHQVAIRDMGLTLGEMWDFEALAADCAQDGVWEFLLCAPGLKITGSVGSPITPIALK</sequence>
<dbReference type="InterPro" id="IPR037175">
    <property type="entry name" value="KFase_sf"/>
</dbReference>
<reference evidence="1 2" key="1">
    <citation type="submission" date="2019-07" db="EMBL/GenBank/DDBJ databases">
        <title>New species of Amycolatopsis and Streptomyces.</title>
        <authorList>
            <person name="Duangmal K."/>
            <person name="Teo W.F.A."/>
            <person name="Lipun K."/>
        </authorList>
    </citation>
    <scope>NUCLEOTIDE SEQUENCE [LARGE SCALE GENOMIC DNA]</scope>
    <source>
        <strain evidence="1 2">TISTR 2346</strain>
    </source>
</reference>
<dbReference type="OrthoDB" id="7067800at2"/>
<dbReference type="GO" id="GO:0004061">
    <property type="term" value="F:arylformamidase activity"/>
    <property type="evidence" value="ECO:0007669"/>
    <property type="project" value="InterPro"/>
</dbReference>
<dbReference type="InterPro" id="IPR007325">
    <property type="entry name" value="KFase/CYL"/>
</dbReference>
<dbReference type="EMBL" id="VJZE01000263">
    <property type="protein sequence ID" value="MPY43836.1"/>
    <property type="molecule type" value="Genomic_DNA"/>
</dbReference>